<proteinExistence type="predicted"/>
<dbReference type="PANTHER" id="PTHR34387">
    <property type="entry name" value="SLR1258 PROTEIN"/>
    <property type="match status" value="1"/>
</dbReference>
<keyword evidence="1" id="KW-0732">Signal</keyword>
<name>A0ABV7LBM1_9HYPH</name>
<dbReference type="Gene3D" id="3.30.70.2970">
    <property type="entry name" value="Protein of unknown function (DUF541), domain 2"/>
    <property type="match status" value="1"/>
</dbReference>
<comment type="caution">
    <text evidence="2">The sequence shown here is derived from an EMBL/GenBank/DDBJ whole genome shotgun (WGS) entry which is preliminary data.</text>
</comment>
<keyword evidence="3" id="KW-1185">Reference proteome</keyword>
<dbReference type="RefSeq" id="WP_376831388.1">
    <property type="nucleotide sequence ID" value="NZ_JBHLWR010000006.1"/>
</dbReference>
<sequence length="253" mass="25839">MTGAIRLPARRGAAAAAACVATLFALAAPAAAAPAAGARQPPRTVSVTGYASREVTPDVAVISVGVATRGATPAETLAANAAAATKVIEAVRKAGVEARDVRTDNVSITPNYRNVRDSAGDIESREDGFTASSSVTVRVRDLAKLGPLVAAATGQGANRINGLTFEYSGRRQAEAELQAEAVRNARETASRLVEAAGARLGPLQAISAGDVRPMPRRGDVYAMRAAPADMAAPPVEAGEITLSASVNATWIIE</sequence>
<feature type="signal peptide" evidence="1">
    <location>
        <begin position="1"/>
        <end position="27"/>
    </location>
</feature>
<reference evidence="3" key="1">
    <citation type="journal article" date="2019" name="Int. J. Syst. Evol. Microbiol.">
        <title>The Global Catalogue of Microorganisms (GCM) 10K type strain sequencing project: providing services to taxonomists for standard genome sequencing and annotation.</title>
        <authorList>
            <consortium name="The Broad Institute Genomics Platform"/>
            <consortium name="The Broad Institute Genome Sequencing Center for Infectious Disease"/>
            <person name="Wu L."/>
            <person name="Ma J."/>
        </authorList>
    </citation>
    <scope>NUCLEOTIDE SEQUENCE [LARGE SCALE GENOMIC DNA]</scope>
    <source>
        <strain evidence="3">CCM 7941</strain>
    </source>
</reference>
<organism evidence="2 3">
    <name type="scientific">Camelimonas abortus</name>
    <dbReference type="NCBI Taxonomy" id="1017184"/>
    <lineage>
        <taxon>Bacteria</taxon>
        <taxon>Pseudomonadati</taxon>
        <taxon>Pseudomonadota</taxon>
        <taxon>Alphaproteobacteria</taxon>
        <taxon>Hyphomicrobiales</taxon>
        <taxon>Chelatococcaceae</taxon>
        <taxon>Camelimonas</taxon>
    </lineage>
</organism>
<dbReference type="Gene3D" id="3.30.110.170">
    <property type="entry name" value="Protein of unknown function (DUF541), domain 1"/>
    <property type="match status" value="1"/>
</dbReference>
<evidence type="ECO:0000313" key="3">
    <source>
        <dbReference type="Proteomes" id="UP001595536"/>
    </source>
</evidence>
<protein>
    <submittedName>
        <fullName evidence="2">SIMPL domain-containing protein</fullName>
    </submittedName>
</protein>
<gene>
    <name evidence="2" type="ORF">ACFOEX_02775</name>
</gene>
<dbReference type="PANTHER" id="PTHR34387:SF2">
    <property type="entry name" value="SLR1258 PROTEIN"/>
    <property type="match status" value="1"/>
</dbReference>
<dbReference type="Proteomes" id="UP001595536">
    <property type="component" value="Unassembled WGS sequence"/>
</dbReference>
<dbReference type="InterPro" id="IPR007497">
    <property type="entry name" value="SIMPL/DUF541"/>
</dbReference>
<feature type="chain" id="PRO_5045101598" evidence="1">
    <location>
        <begin position="28"/>
        <end position="253"/>
    </location>
</feature>
<dbReference type="Pfam" id="PF04402">
    <property type="entry name" value="SIMPL"/>
    <property type="match status" value="1"/>
</dbReference>
<evidence type="ECO:0000256" key="1">
    <source>
        <dbReference type="SAM" id="SignalP"/>
    </source>
</evidence>
<dbReference type="EMBL" id="JBHRUV010000014">
    <property type="protein sequence ID" value="MFC3265285.1"/>
    <property type="molecule type" value="Genomic_DNA"/>
</dbReference>
<evidence type="ECO:0000313" key="2">
    <source>
        <dbReference type="EMBL" id="MFC3265285.1"/>
    </source>
</evidence>
<dbReference type="InterPro" id="IPR052022">
    <property type="entry name" value="26kDa_periplasmic_antigen"/>
</dbReference>
<accession>A0ABV7LBM1</accession>